<feature type="transmembrane region" description="Helical" evidence="10">
    <location>
        <begin position="51"/>
        <end position="71"/>
    </location>
</feature>
<dbReference type="Gene3D" id="3.40.1700.10">
    <property type="entry name" value="DNA integrity scanning protein, DisA, N-terminal domain"/>
    <property type="match status" value="1"/>
</dbReference>
<evidence type="ECO:0000256" key="3">
    <source>
        <dbReference type="ARBA" id="ARBA00022679"/>
    </source>
</evidence>
<dbReference type="InterPro" id="IPR014046">
    <property type="entry name" value="C-di-AMP_synthase"/>
</dbReference>
<evidence type="ECO:0000256" key="1">
    <source>
        <dbReference type="ARBA" id="ARBA00000877"/>
    </source>
</evidence>
<dbReference type="EC" id="2.7.7.85" evidence="10"/>
<keyword evidence="13" id="KW-1185">Reference proteome</keyword>
<dbReference type="Proteomes" id="UP000286773">
    <property type="component" value="Unassembled WGS sequence"/>
</dbReference>
<keyword evidence="6 10" id="KW-0547">Nucleotide-binding</keyword>
<dbReference type="EMBL" id="NGKC01000020">
    <property type="protein sequence ID" value="RSU09320.1"/>
    <property type="molecule type" value="Genomic_DNA"/>
</dbReference>
<evidence type="ECO:0000256" key="8">
    <source>
        <dbReference type="ARBA" id="ARBA00022989"/>
    </source>
</evidence>
<evidence type="ECO:0000256" key="6">
    <source>
        <dbReference type="ARBA" id="ARBA00022741"/>
    </source>
</evidence>
<accession>A0A430AME1</accession>
<dbReference type="AlphaFoldDB" id="A0A430AME1"/>
<name>A0A430AME1_9ENTE</name>
<dbReference type="GO" id="GO:0106408">
    <property type="term" value="F:diadenylate cyclase activity"/>
    <property type="evidence" value="ECO:0007669"/>
    <property type="project" value="UniProtKB-EC"/>
</dbReference>
<evidence type="ECO:0000256" key="2">
    <source>
        <dbReference type="ARBA" id="ARBA00022475"/>
    </source>
</evidence>
<dbReference type="InterPro" id="IPR045585">
    <property type="entry name" value="CdaA_N"/>
</dbReference>
<dbReference type="SUPFAM" id="SSF143597">
    <property type="entry name" value="YojJ-like"/>
    <property type="match status" value="1"/>
</dbReference>
<comment type="similarity">
    <text evidence="10">Belongs to the adenylate cyclase family. DacA/CdaA subfamily.</text>
</comment>
<gene>
    <name evidence="10" type="primary">dacA</name>
    <name evidence="12" type="ORF">CBF27_12970</name>
</gene>
<evidence type="ECO:0000256" key="5">
    <source>
        <dbReference type="ARBA" id="ARBA00022695"/>
    </source>
</evidence>
<dbReference type="RefSeq" id="WP_126815004.1">
    <property type="nucleotide sequence ID" value="NZ_NGKC01000020.1"/>
</dbReference>
<comment type="caution">
    <text evidence="12">The sequence shown here is derived from an EMBL/GenBank/DDBJ whole genome shotgun (WGS) entry which is preliminary data.</text>
</comment>
<evidence type="ECO:0000256" key="9">
    <source>
        <dbReference type="ARBA" id="ARBA00023136"/>
    </source>
</evidence>
<dbReference type="Pfam" id="PF02457">
    <property type="entry name" value="DAC"/>
    <property type="match status" value="1"/>
</dbReference>
<dbReference type="PANTHER" id="PTHR34185:SF1">
    <property type="entry name" value="DIADENYLATE CYCLASE"/>
    <property type="match status" value="1"/>
</dbReference>
<evidence type="ECO:0000313" key="13">
    <source>
        <dbReference type="Proteomes" id="UP000286773"/>
    </source>
</evidence>
<dbReference type="PIRSF" id="PIRSF004793">
    <property type="entry name" value="UCP004793"/>
    <property type="match status" value="1"/>
</dbReference>
<keyword evidence="3 10" id="KW-0808">Transferase</keyword>
<dbReference type="NCBIfam" id="TIGR00159">
    <property type="entry name" value="diadenylate cyclase CdaA"/>
    <property type="match status" value="1"/>
</dbReference>
<dbReference type="PANTHER" id="PTHR34185">
    <property type="entry name" value="DIADENYLATE CYCLASE"/>
    <property type="match status" value="1"/>
</dbReference>
<keyword evidence="4 10" id="KW-0812">Transmembrane</keyword>
<feature type="domain" description="DAC" evidence="11">
    <location>
        <begin position="95"/>
        <end position="255"/>
    </location>
</feature>
<dbReference type="GO" id="GO:0005524">
    <property type="term" value="F:ATP binding"/>
    <property type="evidence" value="ECO:0007669"/>
    <property type="project" value="UniProtKB-UniRule"/>
</dbReference>
<protein>
    <recommendedName>
        <fullName evidence="10">Diadenylate cyclase</fullName>
        <shortName evidence="10">DAC</shortName>
        <ecNumber evidence="10">2.7.7.85</ecNumber>
    </recommendedName>
    <alternativeName>
        <fullName evidence="10">Cyclic-di-AMP synthase</fullName>
        <shortName evidence="10">c-di-AMP synthase</shortName>
    </alternativeName>
</protein>
<comment type="caution">
    <text evidence="10">Lacks conserved residue(s) required for the propagation of feature annotation.</text>
</comment>
<organism evidence="12 13">
    <name type="scientific">Vagococcus acidifermentans</name>
    <dbReference type="NCBI Taxonomy" id="564710"/>
    <lineage>
        <taxon>Bacteria</taxon>
        <taxon>Bacillati</taxon>
        <taxon>Bacillota</taxon>
        <taxon>Bacilli</taxon>
        <taxon>Lactobacillales</taxon>
        <taxon>Enterococcaceae</taxon>
        <taxon>Vagococcus</taxon>
    </lineage>
</organism>
<reference evidence="12 13" key="1">
    <citation type="submission" date="2017-05" db="EMBL/GenBank/DDBJ databases">
        <title>Vagococcus spp. assemblies.</title>
        <authorList>
            <person name="Gulvik C.A."/>
        </authorList>
    </citation>
    <scope>NUCLEOTIDE SEQUENCE [LARGE SCALE GENOMIC DNA]</scope>
    <source>
        <strain evidence="12 13">LMG 24798</strain>
    </source>
</reference>
<sequence length="296" mass="33431">MNIFDYLKPSTWQQLLNIEITTNLFISLLDILVVWYVIYKLIMLLNGTKAIQVFKGIAVIIFVRIVSDLIGLNTVSWLMNQVITYGAIATIVIFQPEVRRGLEQLGRGAPFKSRRRLEESASSFLIDELDKAIQYMSKRKIGALICIEKNTPLNEYVETGISLDADVSSELLINIFIPNTPLHDGAVIIQNNRISSSNSYLPLSEDPSISKEFGTRHRAAIGLSEVTDALTIVVSEETGDVSLTLNDRFYPRLSQDEYIAVLEKELEKLPKNSKNVSVMQQFFDDIVKGVKRDEKK</sequence>
<comment type="subunit">
    <text evidence="10">Probably a homodimer.</text>
</comment>
<keyword evidence="9 10" id="KW-0472">Membrane</keyword>
<dbReference type="InterPro" id="IPR050338">
    <property type="entry name" value="DisA"/>
</dbReference>
<evidence type="ECO:0000313" key="12">
    <source>
        <dbReference type="EMBL" id="RSU09320.1"/>
    </source>
</evidence>
<dbReference type="GO" id="GO:0004016">
    <property type="term" value="F:adenylate cyclase activity"/>
    <property type="evidence" value="ECO:0007669"/>
    <property type="project" value="UniProtKB-UniRule"/>
</dbReference>
<dbReference type="OrthoDB" id="9807385at2"/>
<feature type="transmembrane region" description="Helical" evidence="10">
    <location>
        <begin position="20"/>
        <end position="39"/>
    </location>
</feature>
<dbReference type="InterPro" id="IPR034701">
    <property type="entry name" value="CdaA"/>
</dbReference>
<dbReference type="PROSITE" id="PS51794">
    <property type="entry name" value="DAC"/>
    <property type="match status" value="1"/>
</dbReference>
<keyword evidence="5 10" id="KW-0548">Nucleotidyltransferase</keyword>
<keyword evidence="2 10" id="KW-1003">Cell membrane</keyword>
<evidence type="ECO:0000259" key="11">
    <source>
        <dbReference type="PROSITE" id="PS51794"/>
    </source>
</evidence>
<dbReference type="Pfam" id="PF19293">
    <property type="entry name" value="CdaA_N"/>
    <property type="match status" value="1"/>
</dbReference>
<comment type="catalytic activity">
    <reaction evidence="1 10">
        <text>2 ATP = 3',3'-c-di-AMP + 2 diphosphate</text>
        <dbReference type="Rhea" id="RHEA:35655"/>
        <dbReference type="ChEBI" id="CHEBI:30616"/>
        <dbReference type="ChEBI" id="CHEBI:33019"/>
        <dbReference type="ChEBI" id="CHEBI:71500"/>
        <dbReference type="EC" id="2.7.7.85"/>
    </reaction>
</comment>
<feature type="transmembrane region" description="Helical" evidence="10">
    <location>
        <begin position="77"/>
        <end position="94"/>
    </location>
</feature>
<dbReference type="InterPro" id="IPR003390">
    <property type="entry name" value="DNA_integrity_scan_DisA_N"/>
</dbReference>
<keyword evidence="7 10" id="KW-0067">ATP-binding</keyword>
<evidence type="ECO:0000256" key="7">
    <source>
        <dbReference type="ARBA" id="ARBA00022840"/>
    </source>
</evidence>
<dbReference type="FunFam" id="3.40.1700.10:FF:000002">
    <property type="entry name" value="Diadenylate cyclase"/>
    <property type="match status" value="1"/>
</dbReference>
<evidence type="ECO:0000256" key="4">
    <source>
        <dbReference type="ARBA" id="ARBA00022692"/>
    </source>
</evidence>
<dbReference type="HAMAP" id="MF_01499">
    <property type="entry name" value="DacA"/>
    <property type="match status" value="1"/>
</dbReference>
<dbReference type="InterPro" id="IPR036888">
    <property type="entry name" value="DNA_integrity_DisA_N_sf"/>
</dbReference>
<dbReference type="GO" id="GO:0006171">
    <property type="term" value="P:cAMP biosynthetic process"/>
    <property type="evidence" value="ECO:0007669"/>
    <property type="project" value="InterPro"/>
</dbReference>
<keyword evidence="8 10" id="KW-1133">Transmembrane helix</keyword>
<comment type="function">
    <text evidence="10">Catalyzes the condensation of 2 ATP molecules into cyclic di-AMP (c-di-AMP), a second messenger used to regulate differing processes in different bacteria.</text>
</comment>
<proteinExistence type="inferred from homology"/>
<evidence type="ECO:0000256" key="10">
    <source>
        <dbReference type="HAMAP-Rule" id="MF_01499"/>
    </source>
</evidence>